<dbReference type="KEGG" id="vg:30902665"/>
<dbReference type="EMBL" id="KX643370">
    <property type="protein sequence ID" value="AOC55173.1"/>
    <property type="molecule type" value="Genomic_DNA"/>
</dbReference>
<dbReference type="OrthoDB" id="33082at10239"/>
<sequence>MCLICYEPSVCELCKICIKTIDVSYFIQNKIDSVNKNVAEIFLNLNYMIELGGVEIFTELIDQIDSFRFLIRSEWESASPPFLQVKDDKTTSKLHFVSRDVKSLRRLLLLILIENSAILSMDFIQTSLRLLQTHFALLKFLTGFKATDLSKCRDVITKDLQILKSDLAISKLNLSLFEDDRTKI</sequence>
<dbReference type="Proteomes" id="UP000149121">
    <property type="component" value="Segment"/>
</dbReference>
<accession>A0A1B2RVZ1</accession>
<gene>
    <name evidence="1" type="ORF">LCDVSa089R</name>
</gene>
<protein>
    <submittedName>
        <fullName evidence="1">Uncharacterized protein</fullName>
    </submittedName>
</protein>
<keyword evidence="2" id="KW-1185">Reference proteome</keyword>
<evidence type="ECO:0000313" key="2">
    <source>
        <dbReference type="Proteomes" id="UP000149121"/>
    </source>
</evidence>
<name>A0A1B2RVZ1_9VIRU</name>
<reference evidence="1 2" key="1">
    <citation type="journal article" date="2016" name="J. Virol.">
        <title>Concurrence of Iridovirus, Polyomavirus, and a Unique Member of a New Group of Fish Papillomaviruses in Lymphocystis Disease-Affected Gilthead Sea Bream.</title>
        <authorList>
            <person name="Lopez-Bueno A."/>
            <person name="Mavian C."/>
            <person name="Labella A.M."/>
            <person name="Castro D."/>
            <person name="Borrego J.J."/>
            <person name="Alcami A."/>
            <person name="Alejo A."/>
        </authorList>
    </citation>
    <scope>NUCLEOTIDE SEQUENCE [LARGE SCALE GENOMIC DNA]</scope>
    <source>
        <strain evidence="1">SA9</strain>
    </source>
</reference>
<evidence type="ECO:0000313" key="1">
    <source>
        <dbReference type="EMBL" id="AOC55173.1"/>
    </source>
</evidence>
<organism evidence="1 2">
    <name type="scientific">Lymphocystis disease virus 3</name>
    <dbReference type="NCBI Taxonomy" id="2560566"/>
    <lineage>
        <taxon>Viruses</taxon>
        <taxon>Varidnaviria</taxon>
        <taxon>Bamfordvirae</taxon>
        <taxon>Nucleocytoviricota</taxon>
        <taxon>Megaviricetes</taxon>
        <taxon>Pimascovirales</taxon>
        <taxon>Pimascovirales incertae sedis</taxon>
        <taxon>Iridoviridae</taxon>
        <taxon>Alphairidovirinae</taxon>
        <taxon>Lymphocystivirus</taxon>
        <taxon>Lymphocystivirus sparus1</taxon>
    </lineage>
</organism>
<proteinExistence type="predicted"/>